<name>A0AA36GYK7_CYLNA</name>
<comment type="similarity">
    <text evidence="1">Belongs to the aldo/keto reductase family.</text>
</comment>
<proteinExistence type="inferred from homology"/>
<dbReference type="Proteomes" id="UP001176961">
    <property type="component" value="Unassembled WGS sequence"/>
</dbReference>
<dbReference type="InterPro" id="IPR018170">
    <property type="entry name" value="Aldo/ket_reductase_CS"/>
</dbReference>
<dbReference type="InterPro" id="IPR020471">
    <property type="entry name" value="AKR"/>
</dbReference>
<dbReference type="GO" id="GO:0016616">
    <property type="term" value="F:oxidoreductase activity, acting on the CH-OH group of donors, NAD or NADP as acceptor"/>
    <property type="evidence" value="ECO:0007669"/>
    <property type="project" value="UniProtKB-ARBA"/>
</dbReference>
<keyword evidence="9" id="KW-1185">Reference proteome</keyword>
<dbReference type="PROSITE" id="PS00062">
    <property type="entry name" value="ALDOKETO_REDUCTASE_2"/>
    <property type="match status" value="1"/>
</dbReference>
<protein>
    <recommendedName>
        <fullName evidence="7">NADP-dependent oxidoreductase domain-containing protein</fullName>
    </recommendedName>
</protein>
<keyword evidence="3" id="KW-0560">Oxidoreductase</keyword>
<dbReference type="CDD" id="cd19071">
    <property type="entry name" value="AKR_AKR1-5-like"/>
    <property type="match status" value="1"/>
</dbReference>
<gene>
    <name evidence="8" type="ORF">CYNAS_LOCUS12426</name>
</gene>
<keyword evidence="2" id="KW-0521">NADP</keyword>
<dbReference type="FunFam" id="3.20.20.100:FF:000002">
    <property type="entry name" value="2,5-diketo-D-gluconic acid reductase A"/>
    <property type="match status" value="1"/>
</dbReference>
<feature type="domain" description="NADP-dependent oxidoreductase" evidence="7">
    <location>
        <begin position="53"/>
        <end position="310"/>
    </location>
</feature>
<dbReference type="PIRSF" id="PIRSF000097">
    <property type="entry name" value="AKR"/>
    <property type="match status" value="1"/>
</dbReference>
<dbReference type="InterPro" id="IPR036812">
    <property type="entry name" value="NAD(P)_OxRdtase_dom_sf"/>
</dbReference>
<dbReference type="SUPFAM" id="SSF51430">
    <property type="entry name" value="NAD(P)-linked oxidoreductase"/>
    <property type="match status" value="1"/>
</dbReference>
<evidence type="ECO:0000256" key="3">
    <source>
        <dbReference type="ARBA" id="ARBA00023002"/>
    </source>
</evidence>
<evidence type="ECO:0000256" key="4">
    <source>
        <dbReference type="PIRSR" id="PIRSR000097-1"/>
    </source>
</evidence>
<dbReference type="PANTHER" id="PTHR43827:SF3">
    <property type="entry name" value="NADP-DEPENDENT OXIDOREDUCTASE DOMAIN-CONTAINING PROTEIN"/>
    <property type="match status" value="1"/>
</dbReference>
<dbReference type="EMBL" id="CATQJL010000223">
    <property type="protein sequence ID" value="CAJ0600443.1"/>
    <property type="molecule type" value="Genomic_DNA"/>
</dbReference>
<feature type="site" description="Lowers pKa of active site Tyr" evidence="6">
    <location>
        <position position="111"/>
    </location>
</feature>
<evidence type="ECO:0000313" key="8">
    <source>
        <dbReference type="EMBL" id="CAJ0600443.1"/>
    </source>
</evidence>
<comment type="caution">
    <text evidence="8">The sequence shown here is derived from an EMBL/GenBank/DDBJ whole genome shotgun (WGS) entry which is preliminary data.</text>
</comment>
<accession>A0AA36GYK7</accession>
<dbReference type="PANTHER" id="PTHR43827">
    <property type="entry name" value="2,5-DIKETO-D-GLUCONIC ACID REDUCTASE"/>
    <property type="match status" value="1"/>
</dbReference>
<feature type="binding site" evidence="5">
    <location>
        <position position="145"/>
    </location>
    <ligand>
        <name>substrate</name>
    </ligand>
</feature>
<sequence length="326" mass="37302">MLFTRHLFRLAKLSSVTYWRAFSLKMPISADIAGGTKELSDGNRIPMIGLGISRIVGQESIDTSVHAALQAGYRLFDTAELYANEAELGNALEKSLPKVGIKREDIFITTKVQTKDGDATNWAEESIQGSLKRLKTNYLDMVLVHFPRDRYTGKDELYELNKKGRKEVWQKLEEFKDRGIIKSIGVSNYEVYHLIELFEYAKHRPVMDQFEFHPYFTRPTLRSFCERNGIFVQAFSSLMWGNKEIQQEEIVKQLCKKYGVSPQLILYAFAVNSGVGIIPKSATPSRIPDNLHKVAAISFSESELKAMHDLDRNTAFCPRCFPWRCL</sequence>
<evidence type="ECO:0000256" key="5">
    <source>
        <dbReference type="PIRSR" id="PIRSR000097-2"/>
    </source>
</evidence>
<dbReference type="Gene3D" id="3.20.20.100">
    <property type="entry name" value="NADP-dependent oxidoreductase domain"/>
    <property type="match status" value="1"/>
</dbReference>
<feature type="active site" description="Proton donor" evidence="4">
    <location>
        <position position="82"/>
    </location>
</feature>
<reference evidence="8" key="1">
    <citation type="submission" date="2023-07" db="EMBL/GenBank/DDBJ databases">
        <authorList>
            <consortium name="CYATHOMIX"/>
        </authorList>
    </citation>
    <scope>NUCLEOTIDE SEQUENCE</scope>
    <source>
        <strain evidence="8">N/A</strain>
    </source>
</reference>
<evidence type="ECO:0000313" key="9">
    <source>
        <dbReference type="Proteomes" id="UP001176961"/>
    </source>
</evidence>
<dbReference type="PROSITE" id="PS00798">
    <property type="entry name" value="ALDOKETO_REDUCTASE_1"/>
    <property type="match status" value="1"/>
</dbReference>
<organism evidence="8 9">
    <name type="scientific">Cylicocyclus nassatus</name>
    <name type="common">Nematode worm</name>
    <dbReference type="NCBI Taxonomy" id="53992"/>
    <lineage>
        <taxon>Eukaryota</taxon>
        <taxon>Metazoa</taxon>
        <taxon>Ecdysozoa</taxon>
        <taxon>Nematoda</taxon>
        <taxon>Chromadorea</taxon>
        <taxon>Rhabditida</taxon>
        <taxon>Rhabditina</taxon>
        <taxon>Rhabditomorpha</taxon>
        <taxon>Strongyloidea</taxon>
        <taxon>Strongylidae</taxon>
        <taxon>Cylicocyclus</taxon>
    </lineage>
</organism>
<evidence type="ECO:0000256" key="1">
    <source>
        <dbReference type="ARBA" id="ARBA00007905"/>
    </source>
</evidence>
<dbReference type="AlphaFoldDB" id="A0AA36GYK7"/>
<dbReference type="PRINTS" id="PR00069">
    <property type="entry name" value="ALDKETRDTASE"/>
</dbReference>
<dbReference type="InterPro" id="IPR023210">
    <property type="entry name" value="NADP_OxRdtase_dom"/>
</dbReference>
<evidence type="ECO:0000256" key="2">
    <source>
        <dbReference type="ARBA" id="ARBA00022857"/>
    </source>
</evidence>
<evidence type="ECO:0000259" key="7">
    <source>
        <dbReference type="Pfam" id="PF00248"/>
    </source>
</evidence>
<dbReference type="Pfam" id="PF00248">
    <property type="entry name" value="Aldo_ket_red"/>
    <property type="match status" value="1"/>
</dbReference>
<evidence type="ECO:0000256" key="6">
    <source>
        <dbReference type="PIRSR" id="PIRSR000097-3"/>
    </source>
</evidence>